<feature type="transmembrane region" description="Helical" evidence="6">
    <location>
        <begin position="336"/>
        <end position="365"/>
    </location>
</feature>
<dbReference type="NCBIfam" id="NF038403">
    <property type="entry name" value="perm_prefix_1"/>
    <property type="match status" value="1"/>
</dbReference>
<dbReference type="OrthoDB" id="9802195at2"/>
<name>D9SVX9_CLOC7</name>
<keyword evidence="3" id="KW-0133">Cell shape</keyword>
<reference evidence="7 8" key="1">
    <citation type="submission" date="2010-08" db="EMBL/GenBank/DDBJ databases">
        <title>Complete sequence of Clostridium cellulovorans 743B.</title>
        <authorList>
            <consortium name="US DOE Joint Genome Institute"/>
            <person name="Lucas S."/>
            <person name="Copeland A."/>
            <person name="Lapidus A."/>
            <person name="Cheng J.-F."/>
            <person name="Bruce D."/>
            <person name="Goodwin L."/>
            <person name="Pitluck S."/>
            <person name="Chertkov O."/>
            <person name="Detter J.C."/>
            <person name="Han C."/>
            <person name="Tapia R."/>
            <person name="Land M."/>
            <person name="Hauser L."/>
            <person name="Chang Y.-J."/>
            <person name="Jeffries C."/>
            <person name="Kyrpides N."/>
            <person name="Ivanova N."/>
            <person name="Mikhailova N."/>
            <person name="Hemme C.L."/>
            <person name="Woyke T."/>
        </authorList>
    </citation>
    <scope>NUCLEOTIDE SEQUENCE [LARGE SCALE GENOMIC DNA]</scope>
    <source>
        <strain evidence="8">ATCC 35296 / DSM 3052 / OCM 3 / 743B</strain>
    </source>
</reference>
<dbReference type="GO" id="GO:0051301">
    <property type="term" value="P:cell division"/>
    <property type="evidence" value="ECO:0007669"/>
    <property type="project" value="InterPro"/>
</dbReference>
<evidence type="ECO:0000256" key="5">
    <source>
        <dbReference type="ARBA" id="ARBA00023136"/>
    </source>
</evidence>
<feature type="transmembrane region" description="Helical" evidence="6">
    <location>
        <begin position="410"/>
        <end position="432"/>
    </location>
</feature>
<gene>
    <name evidence="7" type="ordered locus">Clocel_3514</name>
</gene>
<feature type="transmembrane region" description="Helical" evidence="6">
    <location>
        <begin position="116"/>
        <end position="135"/>
    </location>
</feature>
<dbReference type="eggNOG" id="COG0772">
    <property type="taxonomic scope" value="Bacteria"/>
</dbReference>
<evidence type="ECO:0000256" key="1">
    <source>
        <dbReference type="ARBA" id="ARBA00004141"/>
    </source>
</evidence>
<sequence length="442" mass="50222">MSVIRDEKINDYLTKVCFLVKNKKVHGNIKEELYNHIDEIIEEYIAQGKSEEVAIDEALLHMGDPKIVGKNLNKVHKATPDWVLLAMTIAFVLFGIFTIGFMEKSNAINEYGSSNYLFKTLIFTVIGCVLSFIILKIDYRNFKKYSKYVYIGTIIFSFFRLFTSRSILGGYNIYEYSNWINLGPITINIYNVVLFILILSLAGIYANYNWGSSKETLKGLVLGFIPCIIFILVPSADKLTIYTLSLLSLLIFSSLKLRYIIATISTLMLSFVYFIFSEPYRIERFFIFLNHSKDPNGSGWLFNQLTALRSSANLIGHDLNSSHDIVSRLQMNNDFIFAYILYTFGWIAAILLIATVLAFIIRIGFIGIKTKDNYGKLLVSGLCAFFFGQFALNILMNFSMTPVFAIGLPFISYGGSSLVINLISVGLITSVYRWRNSPYKIA</sequence>
<feature type="transmembrane region" description="Helical" evidence="6">
    <location>
        <begin position="257"/>
        <end position="276"/>
    </location>
</feature>
<feature type="transmembrane region" description="Helical" evidence="6">
    <location>
        <begin position="377"/>
        <end position="398"/>
    </location>
</feature>
<organism evidence="7 8">
    <name type="scientific">Clostridium cellulovorans (strain ATCC 35296 / DSM 3052 / OCM 3 / 743B)</name>
    <dbReference type="NCBI Taxonomy" id="573061"/>
    <lineage>
        <taxon>Bacteria</taxon>
        <taxon>Bacillati</taxon>
        <taxon>Bacillota</taxon>
        <taxon>Clostridia</taxon>
        <taxon>Eubacteriales</taxon>
        <taxon>Clostridiaceae</taxon>
        <taxon>Clostridium</taxon>
    </lineage>
</organism>
<keyword evidence="2 6" id="KW-0812">Transmembrane</keyword>
<feature type="transmembrane region" description="Helical" evidence="6">
    <location>
        <begin position="220"/>
        <end position="237"/>
    </location>
</feature>
<dbReference type="InterPro" id="IPR047928">
    <property type="entry name" value="Perm_prefix_1"/>
</dbReference>
<dbReference type="Proteomes" id="UP000002730">
    <property type="component" value="Chromosome"/>
</dbReference>
<dbReference type="GO" id="GO:0032153">
    <property type="term" value="C:cell division site"/>
    <property type="evidence" value="ECO:0007669"/>
    <property type="project" value="TreeGrafter"/>
</dbReference>
<dbReference type="KEGG" id="ccb:Clocel_3514"/>
<dbReference type="Pfam" id="PF01098">
    <property type="entry name" value="FTSW_RODA_SPOVE"/>
    <property type="match status" value="1"/>
</dbReference>
<evidence type="ECO:0000256" key="6">
    <source>
        <dbReference type="SAM" id="Phobius"/>
    </source>
</evidence>
<dbReference type="GO" id="GO:0005886">
    <property type="term" value="C:plasma membrane"/>
    <property type="evidence" value="ECO:0007669"/>
    <property type="project" value="TreeGrafter"/>
</dbReference>
<feature type="transmembrane region" description="Helical" evidence="6">
    <location>
        <begin position="188"/>
        <end position="208"/>
    </location>
</feature>
<feature type="transmembrane region" description="Helical" evidence="6">
    <location>
        <begin position="82"/>
        <end position="101"/>
    </location>
</feature>
<evidence type="ECO:0000256" key="3">
    <source>
        <dbReference type="ARBA" id="ARBA00022960"/>
    </source>
</evidence>
<dbReference type="EMBL" id="CP002160">
    <property type="protein sequence ID" value="ADL53190.1"/>
    <property type="molecule type" value="Genomic_DNA"/>
</dbReference>
<dbReference type="AlphaFoldDB" id="D9SVX9"/>
<dbReference type="PANTHER" id="PTHR30474">
    <property type="entry name" value="CELL CYCLE PROTEIN"/>
    <property type="match status" value="1"/>
</dbReference>
<dbReference type="GO" id="GO:0008360">
    <property type="term" value="P:regulation of cell shape"/>
    <property type="evidence" value="ECO:0007669"/>
    <property type="project" value="UniProtKB-KW"/>
</dbReference>
<dbReference type="InterPro" id="IPR001182">
    <property type="entry name" value="FtsW/RodA"/>
</dbReference>
<dbReference type="HOGENOM" id="CLU_029243_7_0_9"/>
<accession>D9SVX9</accession>
<evidence type="ECO:0000256" key="4">
    <source>
        <dbReference type="ARBA" id="ARBA00022989"/>
    </source>
</evidence>
<keyword evidence="4 6" id="KW-1133">Transmembrane helix</keyword>
<comment type="subcellular location">
    <subcellularLocation>
        <location evidence="1">Membrane</location>
        <topology evidence="1">Multi-pass membrane protein</topology>
    </subcellularLocation>
</comment>
<evidence type="ECO:0000256" key="2">
    <source>
        <dbReference type="ARBA" id="ARBA00022692"/>
    </source>
</evidence>
<evidence type="ECO:0000313" key="7">
    <source>
        <dbReference type="EMBL" id="ADL53190.1"/>
    </source>
</evidence>
<dbReference type="RefSeq" id="WP_010073592.1">
    <property type="nucleotide sequence ID" value="NC_014393.1"/>
</dbReference>
<evidence type="ECO:0000313" key="8">
    <source>
        <dbReference type="Proteomes" id="UP000002730"/>
    </source>
</evidence>
<dbReference type="GO" id="GO:0015648">
    <property type="term" value="F:lipid-linked peptidoglycan transporter activity"/>
    <property type="evidence" value="ECO:0007669"/>
    <property type="project" value="TreeGrafter"/>
</dbReference>
<keyword evidence="5 6" id="KW-0472">Membrane</keyword>
<dbReference type="PANTHER" id="PTHR30474:SF1">
    <property type="entry name" value="PEPTIDOGLYCAN GLYCOSYLTRANSFERASE MRDB"/>
    <property type="match status" value="1"/>
</dbReference>
<protein>
    <submittedName>
        <fullName evidence="7">Cell cycle protein</fullName>
    </submittedName>
</protein>
<proteinExistence type="predicted"/>
<keyword evidence="8" id="KW-1185">Reference proteome</keyword>
<dbReference type="STRING" id="573061.Clocel_3514"/>
<feature type="transmembrane region" description="Helical" evidence="6">
    <location>
        <begin position="147"/>
        <end position="168"/>
    </location>
</feature>